<accession>A0A0B6AWU7</accession>
<organism evidence="1">
    <name type="scientific">Priestia megaterium (strain ATCC 14581 / DSM 32 / CCUG 1817 / JCM 2506 / NBRC 15308 / NCIMB 9376 / NCTC 10342 / NRRL B-14308 / VKM B-512 / Ford 19)</name>
    <name type="common">Bacillus megaterium</name>
    <dbReference type="NCBI Taxonomy" id="1348623"/>
    <lineage>
        <taxon>Bacteria</taxon>
        <taxon>Bacillati</taxon>
        <taxon>Bacillota</taxon>
        <taxon>Bacilli</taxon>
        <taxon>Bacillales</taxon>
        <taxon>Bacillaceae</taxon>
        <taxon>Priestia</taxon>
    </lineage>
</organism>
<dbReference type="RefSeq" id="WP_051975665.1">
    <property type="nucleotide sequence ID" value="NZ_CP009921.1"/>
</dbReference>
<dbReference type="NCBIfam" id="TIGR02867">
    <property type="entry name" value="spore_II_P"/>
    <property type="match status" value="1"/>
</dbReference>
<dbReference type="Pfam" id="PF07454">
    <property type="entry name" value="SpoIIP"/>
    <property type="match status" value="1"/>
</dbReference>
<evidence type="ECO:0000313" key="1">
    <source>
        <dbReference type="EMBL" id="AJI25582.1"/>
    </source>
</evidence>
<proteinExistence type="predicted"/>
<dbReference type="InterPro" id="IPR010897">
    <property type="entry name" value="Spore_II_P"/>
</dbReference>
<protein>
    <submittedName>
        <fullName evidence="1">Stage II sporulation P family protein</fullName>
    </submittedName>
</protein>
<dbReference type="KEGG" id="bmeg:BG04_5635"/>
<dbReference type="HOGENOM" id="CLU_905051_0_0_9"/>
<name>A0A0B6AWU7_PRIM2</name>
<sequence length="306" mass="34774">MRARTEQEWIRLLKESDELKPDQEYIHQTRKKLLYEARKLRSKREKKKVWRMLWPSMMAVAIAAILVITTLNQVSPPVQRSASHNSLGTASKTSATNKETKVFIYQTHSQESFEIKEVAGYNSKKNVRTVGKKLGTYLNKESIPAAVNTTDYVKQLLKKEMEYKEIYELSRNSVKEAIKTYPNVQLLLDVHRDGEIKNRQSTTTKVDGKNVATVLFIIYKNQPYTSENTKLAIELDKALNELYPGVSRGVVQKDKGIASVPSYNQDLHGGSIMVNIGGVENTLKEETRTAKMLAKAIKVVLEKKAD</sequence>
<gene>
    <name evidence="1" type="primary">spoIIP</name>
    <name evidence="1" type="ORF">BG04_5635</name>
</gene>
<reference evidence="1" key="1">
    <citation type="journal article" date="2015" name="Genome Announc.">
        <title>Complete genome sequences for 35 biothreat assay-relevant bacillus species.</title>
        <authorList>
            <person name="Johnson S.L."/>
            <person name="Daligault H.E."/>
            <person name="Davenport K.W."/>
            <person name="Jaissle J."/>
            <person name="Frey K.G."/>
            <person name="Ladner J.T."/>
            <person name="Broomall S.M."/>
            <person name="Bishop-Lilly K.A."/>
            <person name="Bruce D.C."/>
            <person name="Gibbons H.S."/>
            <person name="Coyne S.R."/>
            <person name="Lo C.C."/>
            <person name="Meincke L."/>
            <person name="Munk A.C."/>
            <person name="Koroleva G.I."/>
            <person name="Rosenzweig C.N."/>
            <person name="Palacios G.F."/>
            <person name="Redden C.L."/>
            <person name="Minogue T.D."/>
            <person name="Chain P.S."/>
        </authorList>
    </citation>
    <scope>NUCLEOTIDE SEQUENCE [LARGE SCALE GENOMIC DNA]</scope>
    <source>
        <strain evidence="1">ATCC 14581</strain>
        <plasmid evidence="1">pBMV_2</plasmid>
    </source>
</reference>
<dbReference type="GeneID" id="93645878"/>
<dbReference type="EMBL" id="CP009921">
    <property type="protein sequence ID" value="AJI25582.1"/>
    <property type="molecule type" value="Genomic_DNA"/>
</dbReference>
<keyword evidence="1" id="KW-0614">Plasmid</keyword>
<geneLocation type="plasmid" evidence="1">
    <name>pBMV_2</name>
</geneLocation>
<dbReference type="Proteomes" id="UP000031829">
    <property type="component" value="Plasmid pBMV_2"/>
</dbReference>
<dbReference type="AlphaFoldDB" id="A0A0B6AWU7"/>